<sequence>MRRFAEFYQRFLDLIEKATFAVAMTLTAALFLVTSLGIITEQTTGNSLVWTEEINNLLFAWIIFLGAGAIARRGGHIGVDLIHGYIGPRGLYALRVLYAALAMIVVFVMVWYGHRMAMFVGRSQTSLYLDISLYYYYLSIPAGGVIFGLMTIGTILPGTPKREDELSQLEEIPE</sequence>
<comment type="function">
    <text evidence="9">Part of the tripartite ATP-independent periplasmic (TRAP) transport system.</text>
</comment>
<keyword evidence="7 9" id="KW-0472">Membrane</keyword>
<comment type="subunit">
    <text evidence="9">The complex comprises the extracytoplasmic solute receptor protein and the two transmembrane proteins.</text>
</comment>
<dbReference type="PANTHER" id="PTHR35011:SF5">
    <property type="entry name" value="SIALIC ACID TRAP TRANSPORTER SMALL PERMEASE PROTEIN SIAQ"/>
    <property type="match status" value="1"/>
</dbReference>
<evidence type="ECO:0000313" key="12">
    <source>
        <dbReference type="Proteomes" id="UP000181897"/>
    </source>
</evidence>
<comment type="subcellular location">
    <subcellularLocation>
        <location evidence="1 9">Cell inner membrane</location>
        <topology evidence="1 9">Multi-pass membrane protein</topology>
    </subcellularLocation>
</comment>
<dbReference type="EMBL" id="CP018076">
    <property type="protein sequence ID" value="APE42493.1"/>
    <property type="molecule type" value="Genomic_DNA"/>
</dbReference>
<dbReference type="Proteomes" id="UP000181897">
    <property type="component" value="Chromosome"/>
</dbReference>
<evidence type="ECO:0000256" key="1">
    <source>
        <dbReference type="ARBA" id="ARBA00004429"/>
    </source>
</evidence>
<feature type="transmembrane region" description="Helical" evidence="9">
    <location>
        <begin position="20"/>
        <end position="39"/>
    </location>
</feature>
<dbReference type="RefSeq" id="WP_071970168.1">
    <property type="nucleotide sequence ID" value="NZ_CP018076.1"/>
</dbReference>
<keyword evidence="12" id="KW-1185">Reference proteome</keyword>
<feature type="transmembrane region" description="Helical" evidence="9">
    <location>
        <begin position="134"/>
        <end position="156"/>
    </location>
</feature>
<evidence type="ECO:0000256" key="2">
    <source>
        <dbReference type="ARBA" id="ARBA00022448"/>
    </source>
</evidence>
<dbReference type="GO" id="GO:0022857">
    <property type="term" value="F:transmembrane transporter activity"/>
    <property type="evidence" value="ECO:0007669"/>
    <property type="project" value="UniProtKB-UniRule"/>
</dbReference>
<organism evidence="11 12">
    <name type="scientific">Sulfitobacter alexandrii</name>
    <dbReference type="NCBI Taxonomy" id="1917485"/>
    <lineage>
        <taxon>Bacteria</taxon>
        <taxon>Pseudomonadati</taxon>
        <taxon>Pseudomonadota</taxon>
        <taxon>Alphaproteobacteria</taxon>
        <taxon>Rhodobacterales</taxon>
        <taxon>Roseobacteraceae</taxon>
        <taxon>Sulfitobacter</taxon>
    </lineage>
</organism>
<feature type="domain" description="Tripartite ATP-independent periplasmic transporters DctQ component" evidence="10">
    <location>
        <begin position="30"/>
        <end position="155"/>
    </location>
</feature>
<feature type="transmembrane region" description="Helical" evidence="9">
    <location>
        <begin position="92"/>
        <end position="114"/>
    </location>
</feature>
<keyword evidence="4 9" id="KW-0997">Cell inner membrane</keyword>
<dbReference type="InterPro" id="IPR007387">
    <property type="entry name" value="TRAP_DctQ"/>
</dbReference>
<dbReference type="KEGG" id="suam:BOO69_02985"/>
<reference evidence="11 12" key="1">
    <citation type="submission" date="2016-11" db="EMBL/GenBank/DDBJ databases">
        <title>Complete genome sequence of Sulfitobacter sp. AM1-D1, a toxic bacteria associated with marine dinoflagellate Alexandrium minutum in East China Sea.</title>
        <authorList>
            <person name="Yang Q."/>
            <person name="Zhang X."/>
            <person name="Tian X."/>
        </authorList>
    </citation>
    <scope>NUCLEOTIDE SEQUENCE [LARGE SCALE GENOMIC DNA]</scope>
    <source>
        <strain evidence="11 12">AM1-D1</strain>
    </source>
</reference>
<evidence type="ECO:0000259" key="10">
    <source>
        <dbReference type="Pfam" id="PF04290"/>
    </source>
</evidence>
<gene>
    <name evidence="11" type="ORF">BOO69_02985</name>
</gene>
<evidence type="ECO:0000313" key="11">
    <source>
        <dbReference type="EMBL" id="APE42493.1"/>
    </source>
</evidence>
<evidence type="ECO:0000256" key="4">
    <source>
        <dbReference type="ARBA" id="ARBA00022519"/>
    </source>
</evidence>
<keyword evidence="5 9" id="KW-0812">Transmembrane</keyword>
<dbReference type="GO" id="GO:0005886">
    <property type="term" value="C:plasma membrane"/>
    <property type="evidence" value="ECO:0007669"/>
    <property type="project" value="UniProtKB-SubCell"/>
</dbReference>
<comment type="similarity">
    <text evidence="8 9">Belongs to the TRAP transporter small permease family.</text>
</comment>
<evidence type="ECO:0000256" key="8">
    <source>
        <dbReference type="ARBA" id="ARBA00038436"/>
    </source>
</evidence>
<feature type="transmembrane region" description="Helical" evidence="9">
    <location>
        <begin position="54"/>
        <end position="71"/>
    </location>
</feature>
<dbReference type="PANTHER" id="PTHR35011">
    <property type="entry name" value="2,3-DIKETO-L-GULONATE TRAP TRANSPORTER SMALL PERMEASE PROTEIN YIAM"/>
    <property type="match status" value="1"/>
</dbReference>
<dbReference type="Pfam" id="PF04290">
    <property type="entry name" value="DctQ"/>
    <property type="match status" value="1"/>
</dbReference>
<name>A0A1J0WDU6_9RHOB</name>
<protein>
    <recommendedName>
        <fullName evidence="9">TRAP transporter small permease protein</fullName>
    </recommendedName>
</protein>
<proteinExistence type="inferred from homology"/>
<dbReference type="InterPro" id="IPR055348">
    <property type="entry name" value="DctQ"/>
</dbReference>
<dbReference type="AlphaFoldDB" id="A0A1J0WDU6"/>
<evidence type="ECO:0000256" key="7">
    <source>
        <dbReference type="ARBA" id="ARBA00023136"/>
    </source>
</evidence>
<keyword evidence="3" id="KW-1003">Cell membrane</keyword>
<evidence type="ECO:0000256" key="5">
    <source>
        <dbReference type="ARBA" id="ARBA00022692"/>
    </source>
</evidence>
<evidence type="ECO:0000256" key="6">
    <source>
        <dbReference type="ARBA" id="ARBA00022989"/>
    </source>
</evidence>
<dbReference type="GO" id="GO:0015740">
    <property type="term" value="P:C4-dicarboxylate transport"/>
    <property type="evidence" value="ECO:0007669"/>
    <property type="project" value="TreeGrafter"/>
</dbReference>
<keyword evidence="6 9" id="KW-1133">Transmembrane helix</keyword>
<accession>A0A1J0WDU6</accession>
<evidence type="ECO:0000256" key="3">
    <source>
        <dbReference type="ARBA" id="ARBA00022475"/>
    </source>
</evidence>
<dbReference type="OrthoDB" id="7843639at2"/>
<keyword evidence="2 9" id="KW-0813">Transport</keyword>
<dbReference type="STRING" id="1917485.BOO69_02985"/>
<evidence type="ECO:0000256" key="9">
    <source>
        <dbReference type="RuleBase" id="RU369079"/>
    </source>
</evidence>